<organism evidence="4 5">
    <name type="scientific">Ostreobium quekettii</name>
    <dbReference type="NCBI Taxonomy" id="121088"/>
    <lineage>
        <taxon>Eukaryota</taxon>
        <taxon>Viridiplantae</taxon>
        <taxon>Chlorophyta</taxon>
        <taxon>core chlorophytes</taxon>
        <taxon>Ulvophyceae</taxon>
        <taxon>TCBD clade</taxon>
        <taxon>Bryopsidales</taxon>
        <taxon>Ostreobineae</taxon>
        <taxon>Ostreobiaceae</taxon>
        <taxon>Ostreobium</taxon>
    </lineage>
</organism>
<feature type="region of interest" description="Disordered" evidence="1">
    <location>
        <begin position="36"/>
        <end position="64"/>
    </location>
</feature>
<dbReference type="Proteomes" id="UP000708148">
    <property type="component" value="Unassembled WGS sequence"/>
</dbReference>
<dbReference type="InterPro" id="IPR018114">
    <property type="entry name" value="TRYPSIN_HIS"/>
</dbReference>
<reference evidence="4" key="1">
    <citation type="submission" date="2020-12" db="EMBL/GenBank/DDBJ databases">
        <authorList>
            <person name="Iha C."/>
        </authorList>
    </citation>
    <scope>NUCLEOTIDE SEQUENCE</scope>
</reference>
<evidence type="ECO:0000313" key="4">
    <source>
        <dbReference type="EMBL" id="CAD7703662.1"/>
    </source>
</evidence>
<dbReference type="GO" id="GO:0006508">
    <property type="term" value="P:proteolysis"/>
    <property type="evidence" value="ECO:0007669"/>
    <property type="project" value="InterPro"/>
</dbReference>
<dbReference type="PANTHER" id="PTHR24260">
    <property type="match status" value="1"/>
</dbReference>
<proteinExistence type="predicted"/>
<evidence type="ECO:0000256" key="1">
    <source>
        <dbReference type="SAM" id="MobiDB-lite"/>
    </source>
</evidence>
<comment type="caution">
    <text evidence="4">The sequence shown here is derived from an EMBL/GenBank/DDBJ whole genome shotgun (WGS) entry which is preliminary data.</text>
</comment>
<dbReference type="InterPro" id="IPR051333">
    <property type="entry name" value="CLIP_Serine_Protease"/>
</dbReference>
<protein>
    <recommendedName>
        <fullName evidence="3">Peptidase S1 domain-containing protein</fullName>
    </recommendedName>
</protein>
<dbReference type="EMBL" id="CAJHUC010002345">
    <property type="protein sequence ID" value="CAD7703662.1"/>
    <property type="molecule type" value="Genomic_DNA"/>
</dbReference>
<dbReference type="AlphaFoldDB" id="A0A8S1JDE9"/>
<feature type="compositionally biased region" description="Polar residues" evidence="1">
    <location>
        <begin position="36"/>
        <end position="51"/>
    </location>
</feature>
<feature type="non-terminal residue" evidence="4">
    <location>
        <position position="300"/>
    </location>
</feature>
<evidence type="ECO:0000313" key="5">
    <source>
        <dbReference type="Proteomes" id="UP000708148"/>
    </source>
</evidence>
<dbReference type="InterPro" id="IPR043504">
    <property type="entry name" value="Peptidase_S1_PA_chymotrypsin"/>
</dbReference>
<sequence length="300" mass="32209">MHHKAAFLAILVLPVVAVVAEAPVLTESAKRKTQVSNSKDLAVSEVSSNHLMPTPSDDPNATGWKPVPKGRFPALVTFHCNVTPNCCQGVVIKKYYAVTAAHCLDAIGKNPLAYIGGHEAGNDLRAAAKVQIIRVEETFVHPNWTGHVADGHDIAILKLSQPYTGLMPTLADKPLLPVGNKELLAFRWGNHSLEMARMSTANTGCRGLTGMGENILCAYSEDAVIKGGCSGSALFVLDDPPETNGSFLDAIAGGRTDIDIVFGITSYVNGTMMFNNEKFGFAYTPISLNVEWIRGYTDPQ</sequence>
<dbReference type="PROSITE" id="PS00134">
    <property type="entry name" value="TRYPSIN_HIS"/>
    <property type="match status" value="1"/>
</dbReference>
<dbReference type="InterPro" id="IPR001254">
    <property type="entry name" value="Trypsin_dom"/>
</dbReference>
<dbReference type="PANTHER" id="PTHR24260:SF132">
    <property type="entry name" value="PEPTIDASE S1 DOMAIN-CONTAINING PROTEIN"/>
    <property type="match status" value="1"/>
</dbReference>
<gene>
    <name evidence="4" type="ORF">OSTQU699_LOCUS9019</name>
</gene>
<accession>A0A8S1JDE9</accession>
<keyword evidence="5" id="KW-1185">Reference proteome</keyword>
<feature type="signal peptide" evidence="2">
    <location>
        <begin position="1"/>
        <end position="20"/>
    </location>
</feature>
<name>A0A8S1JDE9_9CHLO</name>
<dbReference type="Gene3D" id="2.40.10.10">
    <property type="entry name" value="Trypsin-like serine proteases"/>
    <property type="match status" value="1"/>
</dbReference>
<dbReference type="GO" id="GO:0004252">
    <property type="term" value="F:serine-type endopeptidase activity"/>
    <property type="evidence" value="ECO:0007669"/>
    <property type="project" value="InterPro"/>
</dbReference>
<feature type="domain" description="Peptidase S1" evidence="3">
    <location>
        <begin position="61"/>
        <end position="298"/>
    </location>
</feature>
<dbReference type="InterPro" id="IPR009003">
    <property type="entry name" value="Peptidase_S1_PA"/>
</dbReference>
<dbReference type="PROSITE" id="PS50240">
    <property type="entry name" value="TRYPSIN_DOM"/>
    <property type="match status" value="1"/>
</dbReference>
<dbReference type="SUPFAM" id="SSF50494">
    <property type="entry name" value="Trypsin-like serine proteases"/>
    <property type="match status" value="1"/>
</dbReference>
<evidence type="ECO:0000256" key="2">
    <source>
        <dbReference type="SAM" id="SignalP"/>
    </source>
</evidence>
<keyword evidence="2" id="KW-0732">Signal</keyword>
<dbReference type="Pfam" id="PF00089">
    <property type="entry name" value="Trypsin"/>
    <property type="match status" value="1"/>
</dbReference>
<dbReference type="SMART" id="SM00020">
    <property type="entry name" value="Tryp_SPc"/>
    <property type="match status" value="1"/>
</dbReference>
<evidence type="ECO:0000259" key="3">
    <source>
        <dbReference type="PROSITE" id="PS50240"/>
    </source>
</evidence>
<feature type="chain" id="PRO_5035804180" description="Peptidase S1 domain-containing protein" evidence="2">
    <location>
        <begin position="21"/>
        <end position="300"/>
    </location>
</feature>